<evidence type="ECO:0000256" key="1">
    <source>
        <dbReference type="SAM" id="MobiDB-lite"/>
    </source>
</evidence>
<evidence type="ECO:0008006" key="4">
    <source>
        <dbReference type="Google" id="ProtNLM"/>
    </source>
</evidence>
<accession>A0A166HC20</accession>
<feature type="compositionally biased region" description="Basic and acidic residues" evidence="1">
    <location>
        <begin position="60"/>
        <end position="93"/>
    </location>
</feature>
<feature type="compositionally biased region" description="Basic and acidic residues" evidence="1">
    <location>
        <begin position="103"/>
        <end position="114"/>
    </location>
</feature>
<dbReference type="OrthoDB" id="3260303at2759"/>
<feature type="region of interest" description="Disordered" evidence="1">
    <location>
        <begin position="60"/>
        <end position="114"/>
    </location>
</feature>
<feature type="region of interest" description="Disordered" evidence="1">
    <location>
        <begin position="190"/>
        <end position="256"/>
    </location>
</feature>
<evidence type="ECO:0000313" key="3">
    <source>
        <dbReference type="Proteomes" id="UP000076532"/>
    </source>
</evidence>
<gene>
    <name evidence="2" type="ORF">FIBSPDRAFT_863483</name>
</gene>
<evidence type="ECO:0000313" key="2">
    <source>
        <dbReference type="EMBL" id="KZP18700.1"/>
    </source>
</evidence>
<dbReference type="EMBL" id="KV417570">
    <property type="protein sequence ID" value="KZP18700.1"/>
    <property type="molecule type" value="Genomic_DNA"/>
</dbReference>
<organism evidence="2 3">
    <name type="scientific">Athelia psychrophila</name>
    <dbReference type="NCBI Taxonomy" id="1759441"/>
    <lineage>
        <taxon>Eukaryota</taxon>
        <taxon>Fungi</taxon>
        <taxon>Dikarya</taxon>
        <taxon>Basidiomycota</taxon>
        <taxon>Agaricomycotina</taxon>
        <taxon>Agaricomycetes</taxon>
        <taxon>Agaricomycetidae</taxon>
        <taxon>Atheliales</taxon>
        <taxon>Atheliaceae</taxon>
        <taxon>Athelia</taxon>
    </lineage>
</organism>
<protein>
    <recommendedName>
        <fullName evidence="4">Essential protein Yae1 N-terminal domain-containing protein</fullName>
    </recommendedName>
</protein>
<feature type="compositionally biased region" description="Basic and acidic residues" evidence="1">
    <location>
        <begin position="136"/>
        <end position="177"/>
    </location>
</feature>
<dbReference type="Proteomes" id="UP000076532">
    <property type="component" value="Unassembled WGS sequence"/>
</dbReference>
<keyword evidence="3" id="KW-1185">Reference proteome</keyword>
<reference evidence="2 3" key="1">
    <citation type="journal article" date="2016" name="Mol. Biol. Evol.">
        <title>Comparative Genomics of Early-Diverging Mushroom-Forming Fungi Provides Insights into the Origins of Lignocellulose Decay Capabilities.</title>
        <authorList>
            <person name="Nagy L.G."/>
            <person name="Riley R."/>
            <person name="Tritt A."/>
            <person name="Adam C."/>
            <person name="Daum C."/>
            <person name="Floudas D."/>
            <person name="Sun H."/>
            <person name="Yadav J.S."/>
            <person name="Pangilinan J."/>
            <person name="Larsson K.H."/>
            <person name="Matsuura K."/>
            <person name="Barry K."/>
            <person name="Labutti K."/>
            <person name="Kuo R."/>
            <person name="Ohm R.A."/>
            <person name="Bhattacharya S.S."/>
            <person name="Shirouzu T."/>
            <person name="Yoshinaga Y."/>
            <person name="Martin F.M."/>
            <person name="Grigoriev I.V."/>
            <person name="Hibbett D.S."/>
        </authorList>
    </citation>
    <scope>NUCLEOTIDE SEQUENCE [LARGE SCALE GENOMIC DNA]</scope>
    <source>
        <strain evidence="2 3">CBS 109695</strain>
    </source>
</reference>
<sequence length="256" mass="29697">MEHEIRRADRAEQRLDLAETRARELSTKFGAAEAARQTAEFEASRLRDEMKRLQMQADSFERGLKRAQEDVEKLDKRRTEAEENASKSRDAARKLQIVVSEYQTRDEGREEARRKEIQKWYDVGRKEGWDAGQTDGYKDGKKDGFRDGKSVGYDEGKKVGREKGLAEGKERGRKEERQYAMKAFEKLLVEEEKQERSGPEFPMPEITGPTKTDSIRRWADSAYFEEQSEGQESRESRDTRPQQALSRGSPNSFEMV</sequence>
<name>A0A166HC20_9AGAM</name>
<feature type="compositionally biased region" description="Polar residues" evidence="1">
    <location>
        <begin position="241"/>
        <end position="256"/>
    </location>
</feature>
<dbReference type="STRING" id="436010.A0A166HC20"/>
<feature type="region of interest" description="Disordered" evidence="1">
    <location>
        <begin position="128"/>
        <end position="177"/>
    </location>
</feature>
<dbReference type="AlphaFoldDB" id="A0A166HC20"/>
<proteinExistence type="predicted"/>
<feature type="compositionally biased region" description="Basic and acidic residues" evidence="1">
    <location>
        <begin position="231"/>
        <end position="240"/>
    </location>
</feature>